<accession>A0ABR1UKA0</accession>
<dbReference type="PANTHER" id="PTHR10026">
    <property type="entry name" value="CYCLIN"/>
    <property type="match status" value="1"/>
</dbReference>
<dbReference type="SUPFAM" id="SSF47954">
    <property type="entry name" value="Cyclin-like"/>
    <property type="match status" value="2"/>
</dbReference>
<dbReference type="InterPro" id="IPR006671">
    <property type="entry name" value="Cyclin_N"/>
</dbReference>
<dbReference type="InterPro" id="IPR043198">
    <property type="entry name" value="Cyclin/Ssn8"/>
</dbReference>
<evidence type="ECO:0000256" key="2">
    <source>
        <dbReference type="SAM" id="MobiDB-lite"/>
    </source>
</evidence>
<comment type="caution">
    <text evidence="4">The sequence shown here is derived from an EMBL/GenBank/DDBJ whole genome shotgun (WGS) entry which is preliminary data.</text>
</comment>
<evidence type="ECO:0000256" key="1">
    <source>
        <dbReference type="ARBA" id="ARBA00014912"/>
    </source>
</evidence>
<keyword evidence="5" id="KW-1185">Reference proteome</keyword>
<feature type="compositionally biased region" description="Gly residues" evidence="2">
    <location>
        <begin position="390"/>
        <end position="419"/>
    </location>
</feature>
<feature type="compositionally biased region" description="Acidic residues" evidence="2">
    <location>
        <begin position="346"/>
        <end position="358"/>
    </location>
</feature>
<feature type="region of interest" description="Disordered" evidence="2">
    <location>
        <begin position="1"/>
        <end position="23"/>
    </location>
</feature>
<feature type="compositionally biased region" description="Basic and acidic residues" evidence="2">
    <location>
        <begin position="359"/>
        <end position="377"/>
    </location>
</feature>
<proteinExistence type="predicted"/>
<dbReference type="Pfam" id="PF00134">
    <property type="entry name" value="Cyclin_N"/>
    <property type="match status" value="1"/>
</dbReference>
<organism evidence="4 5">
    <name type="scientific">Apiospora saccharicola</name>
    <dbReference type="NCBI Taxonomy" id="335842"/>
    <lineage>
        <taxon>Eukaryota</taxon>
        <taxon>Fungi</taxon>
        <taxon>Dikarya</taxon>
        <taxon>Ascomycota</taxon>
        <taxon>Pezizomycotina</taxon>
        <taxon>Sordariomycetes</taxon>
        <taxon>Xylariomycetidae</taxon>
        <taxon>Amphisphaeriales</taxon>
        <taxon>Apiosporaceae</taxon>
        <taxon>Apiospora</taxon>
    </lineage>
</organism>
<name>A0ABR1UKA0_9PEZI</name>
<evidence type="ECO:0000313" key="4">
    <source>
        <dbReference type="EMBL" id="KAK8059336.1"/>
    </source>
</evidence>
<reference evidence="4 5" key="1">
    <citation type="submission" date="2023-01" db="EMBL/GenBank/DDBJ databases">
        <title>Analysis of 21 Apiospora genomes using comparative genomics revels a genus with tremendous synthesis potential of carbohydrate active enzymes and secondary metabolites.</title>
        <authorList>
            <person name="Sorensen T."/>
        </authorList>
    </citation>
    <scope>NUCLEOTIDE SEQUENCE [LARGE SCALE GENOMIC DNA]</scope>
    <source>
        <strain evidence="4 5">CBS 83171</strain>
    </source>
</reference>
<dbReference type="EMBL" id="JAQQWM010000006">
    <property type="protein sequence ID" value="KAK8059336.1"/>
    <property type="molecule type" value="Genomic_DNA"/>
</dbReference>
<feature type="region of interest" description="Disordered" evidence="2">
    <location>
        <begin position="338"/>
        <end position="437"/>
    </location>
</feature>
<evidence type="ECO:0000259" key="3">
    <source>
        <dbReference type="Pfam" id="PF00134"/>
    </source>
</evidence>
<feature type="compositionally biased region" description="Polar residues" evidence="2">
    <location>
        <begin position="1"/>
        <end position="11"/>
    </location>
</feature>
<dbReference type="Proteomes" id="UP001446871">
    <property type="component" value="Unassembled WGS sequence"/>
</dbReference>
<protein>
    <recommendedName>
        <fullName evidence="1">RNA polymerase II holoenzyme cyclin-like subunit</fullName>
    </recommendedName>
</protein>
<dbReference type="Gene3D" id="1.10.472.10">
    <property type="entry name" value="Cyclin-like"/>
    <property type="match status" value="2"/>
</dbReference>
<feature type="domain" description="Cyclin N-terminal" evidence="3">
    <location>
        <begin position="47"/>
        <end position="162"/>
    </location>
</feature>
<gene>
    <name evidence="4" type="ORF">PG996_009266</name>
</gene>
<dbReference type="InterPro" id="IPR036915">
    <property type="entry name" value="Cyclin-like_sf"/>
</dbReference>
<evidence type="ECO:0000313" key="5">
    <source>
        <dbReference type="Proteomes" id="UP001446871"/>
    </source>
</evidence>
<sequence>MAPAATSTTDNAVGGNEARGPDPGRIITKHDFICEQHIQMLTKGVSKEEQYRLEGVALIESVRENLGLPAKTFATACTFWHKFRLHYGRTEFPFNEAALTCLWFACKTEDTQKKSKEIVCASWNISNPNDQRTPDDKAFEKRSQIMIGIERMLIETLAFNLNARYPLGMMVKLIKKFLVREEWMAEFYPVAWDMAFDIYKTFAPLKKTTWTVALSLIELTSRLTGLHKDKISAIKCEEYQVSRAQMLEVMSDLLDLYTQSHKHTRLGSQYPLDRFIDIKIAINKEIEDRGLIFTSWCEDCAFHAPSPPFPPASRGGIGSTEAITKRFIFDRDAAREEQEITRPYFEDDFEEYETEVEEEVRPEPERPRDRRGPEPKRPSGPSHGRHGGRRGGGGGGGFGPGGHGGGPGGRQGDGGGWHGGGRRREGRRGGGGGGNFR</sequence>